<dbReference type="Proteomes" id="UP000321436">
    <property type="component" value="Unassembled WGS sequence"/>
</dbReference>
<dbReference type="InterPro" id="IPR000014">
    <property type="entry name" value="PAS"/>
</dbReference>
<keyword evidence="4" id="KW-0808">Transferase</keyword>
<dbReference type="Pfam" id="PF00512">
    <property type="entry name" value="HisKA"/>
    <property type="match status" value="1"/>
</dbReference>
<dbReference type="Gene3D" id="3.30.565.10">
    <property type="entry name" value="Histidine kinase-like ATPase, C-terminal domain"/>
    <property type="match status" value="1"/>
</dbReference>
<dbReference type="AlphaFoldDB" id="A0A512RJI8"/>
<dbReference type="InterPro" id="IPR035965">
    <property type="entry name" value="PAS-like_dom_sf"/>
</dbReference>
<dbReference type="RefSeq" id="WP_146860471.1">
    <property type="nucleotide sequence ID" value="NZ_BKAU01000001.1"/>
</dbReference>
<evidence type="ECO:0000256" key="5">
    <source>
        <dbReference type="ARBA" id="ARBA00022777"/>
    </source>
</evidence>
<dbReference type="Pfam" id="PF13188">
    <property type="entry name" value="PAS_8"/>
    <property type="match status" value="1"/>
</dbReference>
<feature type="domain" description="PAC" evidence="8">
    <location>
        <begin position="322"/>
        <end position="375"/>
    </location>
</feature>
<dbReference type="CDD" id="cd00082">
    <property type="entry name" value="HisKA"/>
    <property type="match status" value="1"/>
</dbReference>
<dbReference type="InterPro" id="IPR003594">
    <property type="entry name" value="HATPase_dom"/>
</dbReference>
<dbReference type="CDD" id="cd00130">
    <property type="entry name" value="PAS"/>
    <property type="match status" value="2"/>
</dbReference>
<dbReference type="SUPFAM" id="SSF55785">
    <property type="entry name" value="PYP-like sensor domain (PAS domain)"/>
    <property type="match status" value="3"/>
</dbReference>
<keyword evidence="5" id="KW-0418">Kinase</keyword>
<dbReference type="InterPro" id="IPR000700">
    <property type="entry name" value="PAS-assoc_C"/>
</dbReference>
<dbReference type="PROSITE" id="PS50113">
    <property type="entry name" value="PAC"/>
    <property type="match status" value="2"/>
</dbReference>
<dbReference type="InterPro" id="IPR036890">
    <property type="entry name" value="HATPase_C_sf"/>
</dbReference>
<name>A0A512RJI8_9BACT</name>
<dbReference type="InterPro" id="IPR013767">
    <property type="entry name" value="PAS_fold"/>
</dbReference>
<evidence type="ECO:0000256" key="3">
    <source>
        <dbReference type="ARBA" id="ARBA00022553"/>
    </source>
</evidence>
<gene>
    <name evidence="9" type="ORF">CCY01nite_20920</name>
</gene>
<dbReference type="InterPro" id="IPR036097">
    <property type="entry name" value="HisK_dim/P_sf"/>
</dbReference>
<evidence type="ECO:0000313" key="9">
    <source>
        <dbReference type="EMBL" id="GEP95832.1"/>
    </source>
</evidence>
<dbReference type="SUPFAM" id="SSF55874">
    <property type="entry name" value="ATPase domain of HSP90 chaperone/DNA topoisomerase II/histidine kinase"/>
    <property type="match status" value="1"/>
</dbReference>
<dbReference type="InterPro" id="IPR005467">
    <property type="entry name" value="His_kinase_dom"/>
</dbReference>
<dbReference type="SUPFAM" id="SSF47384">
    <property type="entry name" value="Homodimeric domain of signal transducing histidine kinase"/>
    <property type="match status" value="1"/>
</dbReference>
<feature type="domain" description="PAS" evidence="7">
    <location>
        <begin position="129"/>
        <end position="192"/>
    </location>
</feature>
<feature type="domain" description="PAC" evidence="8">
    <location>
        <begin position="195"/>
        <end position="247"/>
    </location>
</feature>
<dbReference type="InterPro" id="IPR001610">
    <property type="entry name" value="PAC"/>
</dbReference>
<dbReference type="Pfam" id="PF08447">
    <property type="entry name" value="PAS_3"/>
    <property type="match status" value="1"/>
</dbReference>
<protein>
    <recommendedName>
        <fullName evidence="2">histidine kinase</fullName>
        <ecNumber evidence="2">2.7.13.3</ecNumber>
    </recommendedName>
</protein>
<dbReference type="Pfam" id="PF00989">
    <property type="entry name" value="PAS"/>
    <property type="match status" value="1"/>
</dbReference>
<dbReference type="EC" id="2.7.13.3" evidence="2"/>
<dbReference type="PROSITE" id="PS50112">
    <property type="entry name" value="PAS"/>
    <property type="match status" value="1"/>
</dbReference>
<sequence length="613" mass="70127">MVDIFPHIYSYQQFIDDLPVAACTCDQGGYIQLFNEKAVRLFGRAPAPGAEKWTDFWKEFGEDGSGLELNKIAPVETFVRKPDGRHRHVRIYNRSLSGPDGSPAGSIHIITDITKDNSEEEGTTHRAFIVQSSYDAILSITLEGIVKSWNEGATRIFGYAAEEIIGQPVTKLLPPDRLDEEPAILEHVKKGERVDHFETKRLTKCKRLIDISLTISPIKDSAGNIIGASKIARDISEQKSMARINREREELFRMAVESTNIGSWEFYPRTSHFIVSDESRKIWGIEREAVISIPYLQHLVHEDDWEMLKRNALHAMAADGKFQAQFRIYRADTWELRWVKVQGMIFFSENREPERFIGTMLDITADKTFTDRLEEIVNERTRELITLNEQLRRSNDELEQFAYIASHDLQEPMRKVQTFAELIEKNLGEPELLERYAGRIKASSARMIGLIRDVLDFSRLSKVAVQLQEVDLNIVLREAMETWRPEMEKRNAALQSDLLPVIKGNADQLYQLFHNLISNSLKFCEKPPLIHISVSRLHHQQVMIVFRDNGIGFEQKYAEKIFHIFSHLNAVEQYSGTGIGLALCRKIVENHGGAITATGIPREGATFFISFPL</sequence>
<dbReference type="GO" id="GO:0006355">
    <property type="term" value="P:regulation of DNA-templated transcription"/>
    <property type="evidence" value="ECO:0007669"/>
    <property type="project" value="InterPro"/>
</dbReference>
<dbReference type="Gene3D" id="1.10.287.130">
    <property type="match status" value="1"/>
</dbReference>
<dbReference type="PANTHER" id="PTHR43304">
    <property type="entry name" value="PHYTOCHROME-LIKE PROTEIN CPH1"/>
    <property type="match status" value="1"/>
</dbReference>
<evidence type="ECO:0000313" key="10">
    <source>
        <dbReference type="Proteomes" id="UP000321436"/>
    </source>
</evidence>
<evidence type="ECO:0000256" key="1">
    <source>
        <dbReference type="ARBA" id="ARBA00000085"/>
    </source>
</evidence>
<dbReference type="OrthoDB" id="9766459at2"/>
<proteinExistence type="predicted"/>
<dbReference type="SMART" id="SM00091">
    <property type="entry name" value="PAS"/>
    <property type="match status" value="3"/>
</dbReference>
<dbReference type="NCBIfam" id="TIGR00229">
    <property type="entry name" value="sensory_box"/>
    <property type="match status" value="3"/>
</dbReference>
<dbReference type="SMART" id="SM00387">
    <property type="entry name" value="HATPase_c"/>
    <property type="match status" value="1"/>
</dbReference>
<keyword evidence="3" id="KW-0597">Phosphoprotein</keyword>
<dbReference type="PANTHER" id="PTHR43304:SF1">
    <property type="entry name" value="PAC DOMAIN-CONTAINING PROTEIN"/>
    <property type="match status" value="1"/>
</dbReference>
<dbReference type="InterPro" id="IPR052162">
    <property type="entry name" value="Sensor_kinase/Photoreceptor"/>
</dbReference>
<dbReference type="InterPro" id="IPR004358">
    <property type="entry name" value="Sig_transdc_His_kin-like_C"/>
</dbReference>
<dbReference type="GO" id="GO:0000155">
    <property type="term" value="F:phosphorelay sensor kinase activity"/>
    <property type="evidence" value="ECO:0007669"/>
    <property type="project" value="InterPro"/>
</dbReference>
<feature type="domain" description="Histidine kinase" evidence="6">
    <location>
        <begin position="404"/>
        <end position="613"/>
    </location>
</feature>
<keyword evidence="10" id="KW-1185">Reference proteome</keyword>
<dbReference type="InterPro" id="IPR013655">
    <property type="entry name" value="PAS_fold_3"/>
</dbReference>
<dbReference type="Pfam" id="PF02518">
    <property type="entry name" value="HATPase_c"/>
    <property type="match status" value="1"/>
</dbReference>
<evidence type="ECO:0000259" key="8">
    <source>
        <dbReference type="PROSITE" id="PS50113"/>
    </source>
</evidence>
<dbReference type="PRINTS" id="PR00344">
    <property type="entry name" value="BCTRLSENSOR"/>
</dbReference>
<evidence type="ECO:0000256" key="4">
    <source>
        <dbReference type="ARBA" id="ARBA00022679"/>
    </source>
</evidence>
<dbReference type="PROSITE" id="PS50109">
    <property type="entry name" value="HIS_KIN"/>
    <property type="match status" value="1"/>
</dbReference>
<comment type="caution">
    <text evidence="9">The sequence shown here is derived from an EMBL/GenBank/DDBJ whole genome shotgun (WGS) entry which is preliminary data.</text>
</comment>
<comment type="catalytic activity">
    <reaction evidence="1">
        <text>ATP + protein L-histidine = ADP + protein N-phospho-L-histidine.</text>
        <dbReference type="EC" id="2.7.13.3"/>
    </reaction>
</comment>
<dbReference type="SMART" id="SM00388">
    <property type="entry name" value="HisKA"/>
    <property type="match status" value="1"/>
</dbReference>
<evidence type="ECO:0000259" key="6">
    <source>
        <dbReference type="PROSITE" id="PS50109"/>
    </source>
</evidence>
<organism evidence="9 10">
    <name type="scientific">Chitinophaga cymbidii</name>
    <dbReference type="NCBI Taxonomy" id="1096750"/>
    <lineage>
        <taxon>Bacteria</taxon>
        <taxon>Pseudomonadati</taxon>
        <taxon>Bacteroidota</taxon>
        <taxon>Chitinophagia</taxon>
        <taxon>Chitinophagales</taxon>
        <taxon>Chitinophagaceae</taxon>
        <taxon>Chitinophaga</taxon>
    </lineage>
</organism>
<dbReference type="Gene3D" id="3.30.450.20">
    <property type="entry name" value="PAS domain"/>
    <property type="match status" value="3"/>
</dbReference>
<dbReference type="InterPro" id="IPR003661">
    <property type="entry name" value="HisK_dim/P_dom"/>
</dbReference>
<accession>A0A512RJI8</accession>
<evidence type="ECO:0000256" key="2">
    <source>
        <dbReference type="ARBA" id="ARBA00012438"/>
    </source>
</evidence>
<dbReference type="SMART" id="SM00086">
    <property type="entry name" value="PAC"/>
    <property type="match status" value="3"/>
</dbReference>
<reference evidence="9 10" key="1">
    <citation type="submission" date="2019-07" db="EMBL/GenBank/DDBJ databases">
        <title>Whole genome shotgun sequence of Chitinophaga cymbidii NBRC 109752.</title>
        <authorList>
            <person name="Hosoyama A."/>
            <person name="Uohara A."/>
            <person name="Ohji S."/>
            <person name="Ichikawa N."/>
        </authorList>
    </citation>
    <scope>NUCLEOTIDE SEQUENCE [LARGE SCALE GENOMIC DNA]</scope>
    <source>
        <strain evidence="9 10">NBRC 109752</strain>
    </source>
</reference>
<dbReference type="EMBL" id="BKAU01000001">
    <property type="protein sequence ID" value="GEP95832.1"/>
    <property type="molecule type" value="Genomic_DNA"/>
</dbReference>
<evidence type="ECO:0000259" key="7">
    <source>
        <dbReference type="PROSITE" id="PS50112"/>
    </source>
</evidence>